<protein>
    <submittedName>
        <fullName evidence="5">Uncharacterized protein LOC103723718</fullName>
    </submittedName>
</protein>
<dbReference type="GO" id="GO:0012505">
    <property type="term" value="C:endomembrane system"/>
    <property type="evidence" value="ECO:0007669"/>
    <property type="project" value="TreeGrafter"/>
</dbReference>
<feature type="signal peptide" evidence="2">
    <location>
        <begin position="1"/>
        <end position="24"/>
    </location>
</feature>
<keyword evidence="1" id="KW-0472">Membrane</keyword>
<evidence type="ECO:0000313" key="4">
    <source>
        <dbReference type="Proteomes" id="UP000228380"/>
    </source>
</evidence>
<feature type="domain" description="DUF7794" evidence="3">
    <location>
        <begin position="27"/>
        <end position="297"/>
    </location>
</feature>
<reference evidence="4" key="1">
    <citation type="journal article" date="2019" name="Nat. Commun.">
        <title>Genome-wide association mapping of date palm fruit traits.</title>
        <authorList>
            <person name="Hazzouri K.M."/>
            <person name="Gros-Balthazard M."/>
            <person name="Flowers J.M."/>
            <person name="Copetti D."/>
            <person name="Lemansour A."/>
            <person name="Lebrun M."/>
            <person name="Masmoudi K."/>
            <person name="Ferrand S."/>
            <person name="Dhar M.I."/>
            <person name="Fresquez Z.A."/>
            <person name="Rosas U."/>
            <person name="Zhang J."/>
            <person name="Talag J."/>
            <person name="Lee S."/>
            <person name="Kudrna D."/>
            <person name="Powell R.F."/>
            <person name="Leitch I.J."/>
            <person name="Krueger R.R."/>
            <person name="Wing R.A."/>
            <person name="Amiri K.M.A."/>
            <person name="Purugganan M.D."/>
        </authorList>
    </citation>
    <scope>NUCLEOTIDE SEQUENCE [LARGE SCALE GENOMIC DNA]</scope>
    <source>
        <strain evidence="4">cv. Khalas</strain>
    </source>
</reference>
<dbReference type="OrthoDB" id="1928130at2759"/>
<evidence type="ECO:0000256" key="1">
    <source>
        <dbReference type="SAM" id="Phobius"/>
    </source>
</evidence>
<dbReference type="PANTHER" id="PTHR37735:SF1">
    <property type="entry name" value="OS08G0567000 PROTEIN"/>
    <property type="match status" value="1"/>
</dbReference>
<proteinExistence type="predicted"/>
<keyword evidence="4" id="KW-1185">Reference proteome</keyword>
<keyword evidence="1" id="KW-0812">Transmembrane</keyword>
<dbReference type="Proteomes" id="UP000228380">
    <property type="component" value="Chromosome 17"/>
</dbReference>
<sequence>MDFRGVAKINFLMLISFLCLQARAESSRSVFFLDGSSQRYIRNRPLDAAGETDSMSLYEVAAATSVLLGFAPPSSLPADSSYKLNEVLSPNPFDRPQAVMILEVRGVKGPLLPADYLNFQGSTLFRSRVIGSSKAEIRLPGEDEVSVVTLDEPLDDECNAACVDKELSNLAHWLRGSYLGSIKSLDGELSVPLPSGSTLKLHLSKKTDLHFASSLVSLFRSIKKVVEIHEDLAGSSVNPAELLIGRFTGIEVLEEEYGPEEITQQGVQLFQTTLAKLFDLLQTAYGGKIVLIIMSNEEPSSHSGAMLDVTFSARISRWLKEESTTNATSEVLLVRRSLAWITGIILLVSTIIGVYLLLNMSLTRDTLLYSNVKLD</sequence>
<keyword evidence="2" id="KW-0732">Signal</keyword>
<evidence type="ECO:0000259" key="3">
    <source>
        <dbReference type="Pfam" id="PF25070"/>
    </source>
</evidence>
<gene>
    <name evidence="5" type="primary">LOC103723718</name>
</gene>
<organism evidence="4 5">
    <name type="scientific">Phoenix dactylifera</name>
    <name type="common">Date palm</name>
    <dbReference type="NCBI Taxonomy" id="42345"/>
    <lineage>
        <taxon>Eukaryota</taxon>
        <taxon>Viridiplantae</taxon>
        <taxon>Streptophyta</taxon>
        <taxon>Embryophyta</taxon>
        <taxon>Tracheophyta</taxon>
        <taxon>Spermatophyta</taxon>
        <taxon>Magnoliopsida</taxon>
        <taxon>Liliopsida</taxon>
        <taxon>Arecaceae</taxon>
        <taxon>Coryphoideae</taxon>
        <taxon>Phoeniceae</taxon>
        <taxon>Phoenix</taxon>
    </lineage>
</organism>
<dbReference type="RefSeq" id="XP_038970931.1">
    <property type="nucleotide sequence ID" value="XM_039115003.1"/>
</dbReference>
<evidence type="ECO:0000313" key="5">
    <source>
        <dbReference type="RefSeq" id="XP_038970931.1"/>
    </source>
</evidence>
<evidence type="ECO:0000256" key="2">
    <source>
        <dbReference type="SAM" id="SignalP"/>
    </source>
</evidence>
<dbReference type="InterPro" id="IPR056696">
    <property type="entry name" value="DUF7794"/>
</dbReference>
<reference evidence="5" key="2">
    <citation type="submission" date="2025-08" db="UniProtKB">
        <authorList>
            <consortium name="RefSeq"/>
        </authorList>
    </citation>
    <scope>IDENTIFICATION</scope>
    <source>
        <tissue evidence="5">Young leaves</tissue>
    </source>
</reference>
<dbReference type="GeneID" id="103723718"/>
<dbReference type="AlphaFoldDB" id="A0A8B8ZA38"/>
<name>A0A8B8ZA38_PHODC</name>
<dbReference type="Pfam" id="PF25070">
    <property type="entry name" value="DUF7794"/>
    <property type="match status" value="1"/>
</dbReference>
<feature type="chain" id="PRO_5034168598" evidence="2">
    <location>
        <begin position="25"/>
        <end position="375"/>
    </location>
</feature>
<feature type="transmembrane region" description="Helical" evidence="1">
    <location>
        <begin position="338"/>
        <end position="358"/>
    </location>
</feature>
<dbReference type="KEGG" id="pda:103723718"/>
<dbReference type="PANTHER" id="PTHR37735">
    <property type="entry name" value="OS08G0567000 PROTEIN"/>
    <property type="match status" value="1"/>
</dbReference>
<keyword evidence="1" id="KW-1133">Transmembrane helix</keyword>
<accession>A0A8B8ZA38</accession>